<dbReference type="AlphaFoldDB" id="A0A9P9ELN0"/>
<dbReference type="GO" id="GO:0006351">
    <property type="term" value="P:DNA-templated transcription"/>
    <property type="evidence" value="ECO:0007669"/>
    <property type="project" value="InterPro"/>
</dbReference>
<protein>
    <recommendedName>
        <fullName evidence="2">Xylanolytic transcriptional activator regulatory domain-containing protein</fullName>
    </recommendedName>
</protein>
<dbReference type="OrthoDB" id="5121955at2759"/>
<evidence type="ECO:0000313" key="3">
    <source>
        <dbReference type="EMBL" id="KAH7139733.1"/>
    </source>
</evidence>
<dbReference type="InterPro" id="IPR007219">
    <property type="entry name" value="XnlR_reg_dom"/>
</dbReference>
<dbReference type="CDD" id="cd12148">
    <property type="entry name" value="fungal_TF_MHR"/>
    <property type="match status" value="1"/>
</dbReference>
<reference evidence="3" key="1">
    <citation type="journal article" date="2021" name="Nat. Commun.">
        <title>Genetic determinants of endophytism in the Arabidopsis root mycobiome.</title>
        <authorList>
            <person name="Mesny F."/>
            <person name="Miyauchi S."/>
            <person name="Thiergart T."/>
            <person name="Pickel B."/>
            <person name="Atanasova L."/>
            <person name="Karlsson M."/>
            <person name="Huettel B."/>
            <person name="Barry K.W."/>
            <person name="Haridas S."/>
            <person name="Chen C."/>
            <person name="Bauer D."/>
            <person name="Andreopoulos W."/>
            <person name="Pangilinan J."/>
            <person name="LaButti K."/>
            <person name="Riley R."/>
            <person name="Lipzen A."/>
            <person name="Clum A."/>
            <person name="Drula E."/>
            <person name="Henrissat B."/>
            <person name="Kohler A."/>
            <person name="Grigoriev I.V."/>
            <person name="Martin F.M."/>
            <person name="Hacquard S."/>
        </authorList>
    </citation>
    <scope>NUCLEOTIDE SEQUENCE</scope>
    <source>
        <strain evidence="3">MPI-CAGE-AT-0021</strain>
    </source>
</reference>
<dbReference type="Proteomes" id="UP000717696">
    <property type="component" value="Unassembled WGS sequence"/>
</dbReference>
<dbReference type="PANTHER" id="PTHR47425">
    <property type="entry name" value="FARB-RELATED"/>
    <property type="match status" value="1"/>
</dbReference>
<evidence type="ECO:0000256" key="1">
    <source>
        <dbReference type="ARBA" id="ARBA00023242"/>
    </source>
</evidence>
<evidence type="ECO:0000313" key="4">
    <source>
        <dbReference type="Proteomes" id="UP000717696"/>
    </source>
</evidence>
<dbReference type="GO" id="GO:0003677">
    <property type="term" value="F:DNA binding"/>
    <property type="evidence" value="ECO:0007669"/>
    <property type="project" value="InterPro"/>
</dbReference>
<keyword evidence="4" id="KW-1185">Reference proteome</keyword>
<dbReference type="Pfam" id="PF04082">
    <property type="entry name" value="Fungal_trans"/>
    <property type="match status" value="1"/>
</dbReference>
<gene>
    <name evidence="3" type="ORF">B0J13DRAFT_447921</name>
</gene>
<comment type="caution">
    <text evidence="3">The sequence shown here is derived from an EMBL/GenBank/DDBJ whole genome shotgun (WGS) entry which is preliminary data.</text>
</comment>
<dbReference type="InterPro" id="IPR052761">
    <property type="entry name" value="Fungal_Detox/Toxin_TFs"/>
</dbReference>
<name>A0A9P9ELN0_9HYPO</name>
<proteinExistence type="predicted"/>
<keyword evidence="1" id="KW-0539">Nucleus</keyword>
<dbReference type="EMBL" id="JAGMUU010000014">
    <property type="protein sequence ID" value="KAH7139733.1"/>
    <property type="molecule type" value="Genomic_DNA"/>
</dbReference>
<accession>A0A9P9ELN0</accession>
<feature type="domain" description="Xylanolytic transcriptional activator regulatory" evidence="2">
    <location>
        <begin position="44"/>
        <end position="298"/>
    </location>
</feature>
<dbReference type="PANTHER" id="PTHR47425:SF2">
    <property type="entry name" value="FARB-RELATED"/>
    <property type="match status" value="1"/>
</dbReference>
<sequence>MVLYSHYRFLAIDNIHAIPHQDVSYLEAQGCLHVPTRPTLDVFLEKFFSHVHLFLPLIDEGDFWEMYTPNSHAPNKDTMSLLVLQAMLFSSCCFVSLKVVQRLGFSDVRTARAEFYRRTKVSRLLYDLEAESAHLPIAQSALMLMGWVPQSVSTTSPSPFKAWLSLAIQHAKHINSDRYAETGDTPATILPAQKRQCKALRRLWWCCIILDRLSPLCTRFRHQITHDRFDIQHCVPLGFADLQSEVHRSRIFSPATKRRHILLFSRFLKLIIIFTDVLSIAFPLESTAQSDTVSAKHREAHLDKCDSLLNGWYKTASVEFPPDSNCQHHPVDLSTKSIILHTNLMYIYYYTSRIVFCNYKVFSQLSASSRPDMRQTKDGGAVEGAAAHRGVEDATLGLIRCIRTLIHFQLTDWLPITAVACIATPLALHAVTARLSSPSRSLALGDLTVCPETILASDQSRLDILVAAINAFSPQYYGVDWVKKTAKYTADLAQSYNQAWSRSGQDSTKDWRQILASHPDTYLRLTWTVDLCISKRRLPEEQDFPPWLLNELVRDKELKTPSPYRSSLITSIGASDGELEKLFDFADVPMNFAWDEPAADQDENAEEMAWIALSGLAP</sequence>
<evidence type="ECO:0000259" key="2">
    <source>
        <dbReference type="Pfam" id="PF04082"/>
    </source>
</evidence>
<organism evidence="3 4">
    <name type="scientific">Dactylonectria estremocensis</name>
    <dbReference type="NCBI Taxonomy" id="1079267"/>
    <lineage>
        <taxon>Eukaryota</taxon>
        <taxon>Fungi</taxon>
        <taxon>Dikarya</taxon>
        <taxon>Ascomycota</taxon>
        <taxon>Pezizomycotina</taxon>
        <taxon>Sordariomycetes</taxon>
        <taxon>Hypocreomycetidae</taxon>
        <taxon>Hypocreales</taxon>
        <taxon>Nectriaceae</taxon>
        <taxon>Dactylonectria</taxon>
    </lineage>
</organism>
<dbReference type="GO" id="GO:0008270">
    <property type="term" value="F:zinc ion binding"/>
    <property type="evidence" value="ECO:0007669"/>
    <property type="project" value="InterPro"/>
</dbReference>